<dbReference type="CDD" id="cd01650">
    <property type="entry name" value="RT_nLTR_like"/>
    <property type="match status" value="1"/>
</dbReference>
<dbReference type="PANTHER" id="PTHR33116:SF86">
    <property type="entry name" value="REVERSE TRANSCRIPTASE DOMAIN-CONTAINING PROTEIN"/>
    <property type="match status" value="1"/>
</dbReference>
<gene>
    <name evidence="3" type="primary">LOC113728935</name>
</gene>
<accession>A0A6P6W173</accession>
<dbReference type="Proteomes" id="UP001652660">
    <property type="component" value="Chromosome 2e"/>
</dbReference>
<dbReference type="Gene3D" id="3.60.10.10">
    <property type="entry name" value="Endonuclease/exonuclease/phosphatase"/>
    <property type="match status" value="1"/>
</dbReference>
<dbReference type="InterPro" id="IPR026960">
    <property type="entry name" value="RVT-Znf"/>
</dbReference>
<evidence type="ECO:0000313" key="2">
    <source>
        <dbReference type="Proteomes" id="UP001652660"/>
    </source>
</evidence>
<dbReference type="Pfam" id="PF00078">
    <property type="entry name" value="RVT_1"/>
    <property type="match status" value="1"/>
</dbReference>
<dbReference type="GeneID" id="113728935"/>
<organism evidence="2 3">
    <name type="scientific">Coffea arabica</name>
    <name type="common">Arabian coffee</name>
    <dbReference type="NCBI Taxonomy" id="13443"/>
    <lineage>
        <taxon>Eukaryota</taxon>
        <taxon>Viridiplantae</taxon>
        <taxon>Streptophyta</taxon>
        <taxon>Embryophyta</taxon>
        <taxon>Tracheophyta</taxon>
        <taxon>Spermatophyta</taxon>
        <taxon>Magnoliopsida</taxon>
        <taxon>eudicotyledons</taxon>
        <taxon>Gunneridae</taxon>
        <taxon>Pentapetalae</taxon>
        <taxon>asterids</taxon>
        <taxon>lamiids</taxon>
        <taxon>Gentianales</taxon>
        <taxon>Rubiaceae</taxon>
        <taxon>Ixoroideae</taxon>
        <taxon>Gardenieae complex</taxon>
        <taxon>Bertiereae - Coffeeae clade</taxon>
        <taxon>Coffeeae</taxon>
        <taxon>Coffea</taxon>
    </lineage>
</organism>
<evidence type="ECO:0000259" key="1">
    <source>
        <dbReference type="PROSITE" id="PS50878"/>
    </source>
</evidence>
<protein>
    <recommendedName>
        <fullName evidence="1">Reverse transcriptase domain-containing protein</fullName>
    </recommendedName>
</protein>
<reference evidence="3" key="2">
    <citation type="submission" date="2025-08" db="UniProtKB">
        <authorList>
            <consortium name="RefSeq"/>
        </authorList>
    </citation>
    <scope>IDENTIFICATION</scope>
    <source>
        <tissue evidence="3">Leaves</tissue>
    </source>
</reference>
<proteinExistence type="predicted"/>
<dbReference type="RefSeq" id="XP_027109083.2">
    <property type="nucleotide sequence ID" value="XM_027253282.2"/>
</dbReference>
<keyword evidence="2" id="KW-1185">Reference proteome</keyword>
<dbReference type="OrthoDB" id="1022174at2759"/>
<dbReference type="PROSITE" id="PS50878">
    <property type="entry name" value="RT_POL"/>
    <property type="match status" value="1"/>
</dbReference>
<dbReference type="GO" id="GO:0003676">
    <property type="term" value="F:nucleic acid binding"/>
    <property type="evidence" value="ECO:0007669"/>
    <property type="project" value="InterPro"/>
</dbReference>
<feature type="domain" description="Reverse transcriptase" evidence="1">
    <location>
        <begin position="436"/>
        <end position="718"/>
    </location>
</feature>
<dbReference type="Pfam" id="PF13966">
    <property type="entry name" value="zf-RVT"/>
    <property type="match status" value="1"/>
</dbReference>
<dbReference type="InterPro" id="IPR000477">
    <property type="entry name" value="RT_dom"/>
</dbReference>
<evidence type="ECO:0000313" key="3">
    <source>
        <dbReference type="RefSeq" id="XP_027109083.2"/>
    </source>
</evidence>
<dbReference type="InterPro" id="IPR043502">
    <property type="entry name" value="DNA/RNA_pol_sf"/>
</dbReference>
<dbReference type="PANTHER" id="PTHR33116">
    <property type="entry name" value="REVERSE TRANSCRIPTASE ZINC-BINDING DOMAIN-CONTAINING PROTEIN-RELATED-RELATED"/>
    <property type="match status" value="1"/>
</dbReference>
<sequence length="1322" mass="154547">MKVLVWNCQGAGSPLTVPQLREANNLLSPNMIFLSETKNRFHYMKKVQKILRFEESVIVEAMDRKEGMALFWNKDVEVKQVVTTALTIEALVLDPDKQIEWWFIGVYMSCDPIIRRQQWNVLTRRKQFLVDLGFNGNPWTWSNNWEDEGEIRQRLDRGLSTINWWQNFDKAKCEHVETLGSDHSMLLIDNWPRIEKRRSRFFFDKRWLKREDINQVVVQAWQQTVEGNRMYRITRQIANCRVALLKWKNSFTGNTLLRINQVKQQIKEIKDSRDSGYKDKMAELKRQLKEAYSEKEQYWAQKARIDWLREGDKNTKFFHACVKGRRRKNRMLNIQRENGTWTNSEEELGKEVANYYRILFTSSGCEGLDEILSGLPSTITTEMNDKLTKEVDELEIKTALFSMNPNKAPGQDGMTPLFFQKFWHVVKSDLIAAIRSFFHSSHMPKSWNHTVISLIPKTQNPTNLKSYRPISLCNVLYKVISKILANRLKDVLSYCISKNQAAFIPGRQILDNVILSHEYLHYMKNKKQGQNGFMAVKLDMSKAYDRVEWKFLDSMMAKMGFGTVWRQWIWSCLTSVTYSFNINGEPKEFVIPERGIRQGDPLSPYLFLLCSEGFSNLLKQAEGNKRISGMKISRYGPSMTHLFFADDSLIFCKAEREEASELIQILRRYEKGSGQSINLEKSSVFFSSNVDYQRRREVRQSLGTIQVATQGRYLGLPMVITRSKQQVFGYIKDSISRRMASWKNKLLSQGGKEVLLKAVSMAMPVYTMSCFKLPNKLCKEVSSMFANYWWGETEGKNKMHWCSWGRLSKEKKVGGLGFKDLQNFNKALLAKQVWRLISKPNLLVSKVLRAKYYHTDSIFRCKVPKCASWIWQSLMNARDLVQNGTRKKIGNGKATNIWRDNWIPGNRDGKVTSVMPLNCKIKRVEELICGFRWRIPLVFRTFNRKEAEEILEIPISISGKDDSNYWIHSGNGIYTVNSGYKALCRGTVQYKERRENEAETSIASSYEKQWKWMWRLNVKSKIKHFLWKCLHGLLPVNSLVFKRTHKGDPICGGCGEQEESIEHMFFQCSKAQEAWKMAPLQWDGLREQTGNFQAWWTALLEATCRTEGKEHIELTVNILWQLWKRRNEWQFNAKHRHPWKIIQKALQEWQEQKDVQSKQEIVTEDAVRADEEVDQEEAGRNEIQIRISTKEQDQSNRVGMGIFASTFNNHWVAAWALFDRKTVNQLQSTAEAVKMAIIKARHQQWKEIVVHITSPQLLKMIKERKAKDIKMATLIDDINDLRSLFQKCSFCLDRSLDSRCEAISDYALGIFQDEEWINPQCV</sequence>
<dbReference type="InterPro" id="IPR002156">
    <property type="entry name" value="RNaseH_domain"/>
</dbReference>
<dbReference type="SUPFAM" id="SSF56219">
    <property type="entry name" value="DNase I-like"/>
    <property type="match status" value="1"/>
</dbReference>
<name>A0A6P6W173_COFAR</name>
<dbReference type="InterPro" id="IPR036691">
    <property type="entry name" value="Endo/exonu/phosph_ase_sf"/>
</dbReference>
<dbReference type="GO" id="GO:0004523">
    <property type="term" value="F:RNA-DNA hybrid ribonuclease activity"/>
    <property type="evidence" value="ECO:0007669"/>
    <property type="project" value="InterPro"/>
</dbReference>
<dbReference type="Pfam" id="PF13456">
    <property type="entry name" value="RVT_3"/>
    <property type="match status" value="1"/>
</dbReference>
<reference evidence="2" key="1">
    <citation type="journal article" date="2025" name="Foods">
        <title>Unveiling the Microbial Signatures of Arabica Coffee Cherries: Insights into Ripeness Specific Diversity, Functional Traits, and Implications for Quality and Safety.</title>
        <authorList>
            <consortium name="RefSeq"/>
            <person name="Tenea G.N."/>
            <person name="Cifuentes V."/>
            <person name="Reyes P."/>
            <person name="Cevallos-Vallejos M."/>
        </authorList>
    </citation>
    <scope>NUCLEOTIDE SEQUENCE [LARGE SCALE GENOMIC DNA]</scope>
</reference>
<dbReference type="SUPFAM" id="SSF56672">
    <property type="entry name" value="DNA/RNA polymerases"/>
    <property type="match status" value="1"/>
</dbReference>